<dbReference type="EMBL" id="GL996499">
    <property type="protein sequence ID" value="EGW35140.1"/>
    <property type="molecule type" value="Genomic_DNA"/>
</dbReference>
<keyword evidence="1" id="KW-0560">Oxidoreductase</keyword>
<evidence type="ECO:0000256" key="1">
    <source>
        <dbReference type="ARBA" id="ARBA00023002"/>
    </source>
</evidence>
<organism evidence="5">
    <name type="scientific">Spathaspora passalidarum (strain NRRL Y-27907 / 11-Y1)</name>
    <dbReference type="NCBI Taxonomy" id="619300"/>
    <lineage>
        <taxon>Eukaryota</taxon>
        <taxon>Fungi</taxon>
        <taxon>Dikarya</taxon>
        <taxon>Ascomycota</taxon>
        <taxon>Saccharomycotina</taxon>
        <taxon>Pichiomycetes</taxon>
        <taxon>Debaryomycetaceae</taxon>
        <taxon>Spathaspora</taxon>
    </lineage>
</organism>
<dbReference type="PANTHER" id="PTHR10366:SF844">
    <property type="entry name" value="NADPH-DEPENDENT METHYLGLYOXAL REDUCTASE GRE2"/>
    <property type="match status" value="1"/>
</dbReference>
<reference evidence="4 5" key="1">
    <citation type="journal article" date="2011" name="Proc. Natl. Acad. Sci. U.S.A.">
        <title>Comparative genomics of xylose-fermenting fungi for enhanced biofuel production.</title>
        <authorList>
            <person name="Wohlbach D.J."/>
            <person name="Kuo A."/>
            <person name="Sato T.K."/>
            <person name="Potts K.M."/>
            <person name="Salamov A.A."/>
            <person name="LaButti K.M."/>
            <person name="Sun H."/>
            <person name="Clum A."/>
            <person name="Pangilinan J.L."/>
            <person name="Lindquist E.A."/>
            <person name="Lucas S."/>
            <person name="Lapidus A."/>
            <person name="Jin M."/>
            <person name="Gunawan C."/>
            <person name="Balan V."/>
            <person name="Dale B.E."/>
            <person name="Jeffries T.W."/>
            <person name="Zinkel R."/>
            <person name="Barry K.W."/>
            <person name="Grigoriev I.V."/>
            <person name="Gasch A.P."/>
        </authorList>
    </citation>
    <scope>NUCLEOTIDE SEQUENCE [LARGE SCALE GENOMIC DNA]</scope>
    <source>
        <strain evidence="5">NRRL Y-27907 / 11-Y1</strain>
    </source>
</reference>
<accession>G3AG01</accession>
<dbReference type="STRING" id="619300.G3AG01"/>
<name>G3AG01_SPAPN</name>
<feature type="domain" description="NAD-dependent epimerase/dehydratase" evidence="3">
    <location>
        <begin position="4"/>
        <end position="253"/>
    </location>
</feature>
<dbReference type="InterPro" id="IPR050425">
    <property type="entry name" value="NAD(P)_dehydrat-like"/>
</dbReference>
<evidence type="ECO:0000313" key="5">
    <source>
        <dbReference type="Proteomes" id="UP000000709"/>
    </source>
</evidence>
<evidence type="ECO:0000313" key="4">
    <source>
        <dbReference type="EMBL" id="EGW35140.1"/>
    </source>
</evidence>
<comment type="similarity">
    <text evidence="2">Belongs to the NAD(P)-dependent epimerase/dehydratase family. Dihydroflavonol-4-reductase subfamily.</text>
</comment>
<dbReference type="InterPro" id="IPR036291">
    <property type="entry name" value="NAD(P)-bd_dom_sf"/>
</dbReference>
<evidence type="ECO:0000259" key="3">
    <source>
        <dbReference type="Pfam" id="PF01370"/>
    </source>
</evidence>
<proteinExistence type="inferred from homology"/>
<dbReference type="InParanoid" id="G3AG01"/>
<dbReference type="RefSeq" id="XP_007372552.1">
    <property type="nucleotide sequence ID" value="XM_007372490.1"/>
</dbReference>
<dbReference type="KEGG" id="spaa:SPAPADRAFT_58329"/>
<dbReference type="OrthoDB" id="2735536at2759"/>
<dbReference type="AlphaFoldDB" id="G3AG01"/>
<protein>
    <recommendedName>
        <fullName evidence="3">NAD-dependent epimerase/dehydratase domain-containing protein</fullName>
    </recommendedName>
</protein>
<sequence length="339" mass="37738">MTKVFITGASGFIAQHIIKLLLARNYEIIGTVRTKAKGELLRSCLSPTDKFTYEIVSDIAEPGAFDHALKKNPGITYVFHAASPCFFETTDPEHDILIPAIRGTENILSAIVKYQPEVQRVVLTSSDAAIYSNEDEINSKLSFNESNWNNTKYEDALNDGITAYYCAKALAEKYAWEFMLKNIPSFGLVAINPVYVFGPQAYGVPENLNASNELFTKLLNLGPDEKFDNEMGGFIDVRDIASAHVFAIDSKEAVGRRLLVSNGQYSAQMILDIINKHFPQLNLPKGNEGTGEYDTMNLARVNNSATRKLLNRRFNSLENIVVDTVSQLLDSRKNSKAHL</sequence>
<dbReference type="CDD" id="cd05227">
    <property type="entry name" value="AR_SDR_e"/>
    <property type="match status" value="1"/>
</dbReference>
<dbReference type="FunFam" id="3.40.50.720:FF:000191">
    <property type="entry name" value="Methylglyoxal reductase (NADPH-dependent)"/>
    <property type="match status" value="1"/>
</dbReference>
<dbReference type="SUPFAM" id="SSF51735">
    <property type="entry name" value="NAD(P)-binding Rossmann-fold domains"/>
    <property type="match status" value="1"/>
</dbReference>
<dbReference type="eggNOG" id="KOG1502">
    <property type="taxonomic scope" value="Eukaryota"/>
</dbReference>
<evidence type="ECO:0000256" key="2">
    <source>
        <dbReference type="ARBA" id="ARBA00023445"/>
    </source>
</evidence>
<dbReference type="GeneID" id="18872405"/>
<dbReference type="InterPro" id="IPR001509">
    <property type="entry name" value="Epimerase_deHydtase"/>
</dbReference>
<dbReference type="Pfam" id="PF01370">
    <property type="entry name" value="Epimerase"/>
    <property type="match status" value="1"/>
</dbReference>
<keyword evidence="5" id="KW-1185">Reference proteome</keyword>
<gene>
    <name evidence="4" type="ORF">SPAPADRAFT_58329</name>
</gene>
<dbReference type="GO" id="GO:0016616">
    <property type="term" value="F:oxidoreductase activity, acting on the CH-OH group of donors, NAD or NADP as acceptor"/>
    <property type="evidence" value="ECO:0007669"/>
    <property type="project" value="TreeGrafter"/>
</dbReference>
<dbReference type="OMA" id="RTHDKGR"/>
<dbReference type="Proteomes" id="UP000000709">
    <property type="component" value="Unassembled WGS sequence"/>
</dbReference>
<dbReference type="Gene3D" id="3.40.50.720">
    <property type="entry name" value="NAD(P)-binding Rossmann-like Domain"/>
    <property type="match status" value="1"/>
</dbReference>
<dbReference type="PANTHER" id="PTHR10366">
    <property type="entry name" value="NAD DEPENDENT EPIMERASE/DEHYDRATASE"/>
    <property type="match status" value="1"/>
</dbReference>
<dbReference type="HOGENOM" id="CLU_007383_9_2_1"/>